<gene>
    <name evidence="1" type="ORF">SAMN04244553_2140</name>
</gene>
<dbReference type="InterPro" id="IPR027417">
    <property type="entry name" value="P-loop_NTPase"/>
</dbReference>
<dbReference type="RefSeq" id="WP_218841125.1">
    <property type="nucleotide sequence ID" value="NZ_OBEG01000002.1"/>
</dbReference>
<evidence type="ECO:0000313" key="2">
    <source>
        <dbReference type="Proteomes" id="UP000219565"/>
    </source>
</evidence>
<protein>
    <submittedName>
        <fullName evidence="1">AAA ATPase domain-containing protein</fullName>
    </submittedName>
</protein>
<dbReference type="Gene3D" id="3.40.50.300">
    <property type="entry name" value="P-loop containing nucleotide triphosphate hydrolases"/>
    <property type="match status" value="1"/>
</dbReference>
<keyword evidence="2" id="KW-1185">Reference proteome</keyword>
<reference evidence="1 2" key="1">
    <citation type="submission" date="2017-09" db="EMBL/GenBank/DDBJ databases">
        <authorList>
            <person name="Ehlers B."/>
            <person name="Leendertz F.H."/>
        </authorList>
    </citation>
    <scope>NUCLEOTIDE SEQUENCE [LARGE SCALE GENOMIC DNA]</scope>
    <source>
        <strain evidence="1 2">DSM 45537</strain>
    </source>
</reference>
<name>A0A285L6I2_9NOCA</name>
<organism evidence="1 2">
    <name type="scientific">Nocardia amikacinitolerans</name>
    <dbReference type="NCBI Taxonomy" id="756689"/>
    <lineage>
        <taxon>Bacteria</taxon>
        <taxon>Bacillati</taxon>
        <taxon>Actinomycetota</taxon>
        <taxon>Actinomycetes</taxon>
        <taxon>Mycobacteriales</taxon>
        <taxon>Nocardiaceae</taxon>
        <taxon>Nocardia</taxon>
    </lineage>
</organism>
<dbReference type="Proteomes" id="UP000219565">
    <property type="component" value="Unassembled WGS sequence"/>
</dbReference>
<dbReference type="AlphaFoldDB" id="A0A285L6I2"/>
<evidence type="ECO:0000313" key="1">
    <source>
        <dbReference type="EMBL" id="SNY80569.1"/>
    </source>
</evidence>
<dbReference type="EMBL" id="OBEG01000002">
    <property type="protein sequence ID" value="SNY80569.1"/>
    <property type="molecule type" value="Genomic_DNA"/>
</dbReference>
<accession>A0A285L6I2</accession>
<sequence>MRYFNTTGPCDSEWHYMLPAAERLPDARRIISRGQYFVLHAPRQSGKTTSLAELARELTEEGKYLALHFSCEYAEPVGDDFGQVELLLLDVIRAAASGLAPELLPPDPWPEAEPGRRIDAALTAWVARCSRPLVLFFDEIDAVRGESLRSVLRQLRGGYSTHRKGFVHAVVLCGLRDVRDYKAASGGDPSRLGSSSPFNIKVESMRIGDFTHAEVAALYAQHTKETGQEFTSRAVDLAYYYTQGQPWLVNALAAEVIDKMRVHTTITDDHIDEAKERLIVARATHLDSLVSKLSEDRVRIVIEPLIAGTLLEADLTFNDAVSYVRDLGLIAGDRPVRVANPIYKEVILRVLGSAIENNVLLEPSSFRLPDGRLDFPRLLTEFATFWKLNGEVLVAQQGYHEAAAQLVLMAFLHRIVNGGGYIDREYGVGRGRIDLLLRQPYTDADGRRAWQLEAMELKVWRDKEPDPLTTGPAQLDGYLDRFVLSTGVLVIFDRRSQADPIDQRTVFSEATTPAGRTVTVLRA</sequence>
<proteinExistence type="predicted"/>
<dbReference type="SUPFAM" id="SSF52540">
    <property type="entry name" value="P-loop containing nucleoside triphosphate hydrolases"/>
    <property type="match status" value="1"/>
</dbReference>